<evidence type="ECO:0000256" key="8">
    <source>
        <dbReference type="ARBA" id="ARBA00049047"/>
    </source>
</evidence>
<evidence type="ECO:0000256" key="2">
    <source>
        <dbReference type="ARBA" id="ARBA00004733"/>
    </source>
</evidence>
<evidence type="ECO:0000256" key="3">
    <source>
        <dbReference type="ARBA" id="ARBA00011270"/>
    </source>
</evidence>
<dbReference type="HAMAP" id="MF_00131">
    <property type="entry name" value="Trp_synth_alpha"/>
    <property type="match status" value="1"/>
</dbReference>
<dbReference type="Proteomes" id="UP000183868">
    <property type="component" value="Chromosome"/>
</dbReference>
<name>H1XT74_CALAY</name>
<comment type="subunit">
    <text evidence="3 9">Tetramer of two alpha and two beta chains.</text>
</comment>
<dbReference type="GO" id="GO:0005829">
    <property type="term" value="C:cytosol"/>
    <property type="evidence" value="ECO:0007669"/>
    <property type="project" value="TreeGrafter"/>
</dbReference>
<comment type="catalytic activity">
    <reaction evidence="8 9">
        <text>(1S,2R)-1-C-(indol-3-yl)glycerol 3-phosphate + L-serine = D-glyceraldehyde 3-phosphate + L-tryptophan + H2O</text>
        <dbReference type="Rhea" id="RHEA:10532"/>
        <dbReference type="ChEBI" id="CHEBI:15377"/>
        <dbReference type="ChEBI" id="CHEBI:33384"/>
        <dbReference type="ChEBI" id="CHEBI:57912"/>
        <dbReference type="ChEBI" id="CHEBI:58866"/>
        <dbReference type="ChEBI" id="CHEBI:59776"/>
        <dbReference type="EC" id="4.2.1.20"/>
    </reaction>
</comment>
<dbReference type="FunFam" id="3.20.20.70:FF:000037">
    <property type="entry name" value="Tryptophan synthase alpha chain"/>
    <property type="match status" value="1"/>
</dbReference>
<keyword evidence="7 9" id="KW-0456">Lyase</keyword>
<dbReference type="InterPro" id="IPR018204">
    <property type="entry name" value="Trp_synthase_alpha_AS"/>
</dbReference>
<evidence type="ECO:0000256" key="1">
    <source>
        <dbReference type="ARBA" id="ARBA00003365"/>
    </source>
</evidence>
<dbReference type="InParanoid" id="H1XT74"/>
<evidence type="ECO:0000313" key="12">
    <source>
        <dbReference type="EMBL" id="EHO42641.1"/>
    </source>
</evidence>
<dbReference type="HOGENOM" id="CLU_016734_0_0_0"/>
<evidence type="ECO:0000256" key="9">
    <source>
        <dbReference type="HAMAP-Rule" id="MF_00131"/>
    </source>
</evidence>
<keyword evidence="4 9" id="KW-0028">Amino-acid biosynthesis</keyword>
<dbReference type="OrthoDB" id="9804578at2"/>
<dbReference type="GO" id="GO:0004834">
    <property type="term" value="F:tryptophan synthase activity"/>
    <property type="evidence" value="ECO:0007669"/>
    <property type="project" value="UniProtKB-UniRule"/>
</dbReference>
<evidence type="ECO:0000256" key="5">
    <source>
        <dbReference type="ARBA" id="ARBA00022822"/>
    </source>
</evidence>
<accession>H1XT74</accession>
<comment type="pathway">
    <text evidence="2 9">Amino-acid biosynthesis; L-tryptophan biosynthesis; L-tryptophan from chorismate: step 5/5.</text>
</comment>
<evidence type="ECO:0000313" key="14">
    <source>
        <dbReference type="Proteomes" id="UP000183868"/>
    </source>
</evidence>
<dbReference type="InterPro" id="IPR002028">
    <property type="entry name" value="Trp_synthase_suA"/>
</dbReference>
<dbReference type="PANTHER" id="PTHR43406:SF1">
    <property type="entry name" value="TRYPTOPHAN SYNTHASE ALPHA CHAIN, CHLOROPLASTIC"/>
    <property type="match status" value="1"/>
</dbReference>
<dbReference type="EMBL" id="CM001402">
    <property type="protein sequence ID" value="EHO42641.1"/>
    <property type="molecule type" value="Genomic_DNA"/>
</dbReference>
<organism evidence="12 13">
    <name type="scientific">Caldithrix abyssi DSM 13497</name>
    <dbReference type="NCBI Taxonomy" id="880073"/>
    <lineage>
        <taxon>Bacteria</taxon>
        <taxon>Pseudomonadati</taxon>
        <taxon>Calditrichota</taxon>
        <taxon>Calditrichia</taxon>
        <taxon>Calditrichales</taxon>
        <taxon>Calditrichaceae</taxon>
        <taxon>Caldithrix</taxon>
    </lineage>
</organism>
<dbReference type="STRING" id="880073.Cabys_1904"/>
<dbReference type="InterPro" id="IPR011060">
    <property type="entry name" value="RibuloseP-bd_barrel"/>
</dbReference>
<comment type="similarity">
    <text evidence="9 10">Belongs to the TrpA family.</text>
</comment>
<dbReference type="NCBIfam" id="TIGR00262">
    <property type="entry name" value="trpA"/>
    <property type="match status" value="1"/>
</dbReference>
<reference evidence="11 14" key="2">
    <citation type="submission" date="2016-11" db="EMBL/GenBank/DDBJ databases">
        <title>Genomic analysis of Caldithrix abyssi and proposal of a novel bacterial phylum Caldithrichaeota.</title>
        <authorList>
            <person name="Kublanov I."/>
            <person name="Sigalova O."/>
            <person name="Gavrilov S."/>
            <person name="Lebedinsky A."/>
            <person name="Ivanova N."/>
            <person name="Daum C."/>
            <person name="Reddy T."/>
            <person name="Klenk H.P."/>
            <person name="Goker M."/>
            <person name="Reva O."/>
            <person name="Miroshnichenko M."/>
            <person name="Kyprides N."/>
            <person name="Woyke T."/>
            <person name="Gelfand M."/>
        </authorList>
    </citation>
    <scope>NUCLEOTIDE SEQUENCE [LARGE SCALE GENOMIC DNA]</scope>
    <source>
        <strain evidence="11 14">LF13</strain>
    </source>
</reference>
<dbReference type="UniPathway" id="UPA00035">
    <property type="reaction ID" value="UER00044"/>
</dbReference>
<comment type="function">
    <text evidence="1 9">The alpha subunit is responsible for the aldol cleavage of indoleglycerol phosphate to indole and glyceraldehyde 3-phosphate.</text>
</comment>
<dbReference type="PROSITE" id="PS00167">
    <property type="entry name" value="TRP_SYNTHASE_ALPHA"/>
    <property type="match status" value="1"/>
</dbReference>
<evidence type="ECO:0000256" key="6">
    <source>
        <dbReference type="ARBA" id="ARBA00023141"/>
    </source>
</evidence>
<evidence type="ECO:0000256" key="10">
    <source>
        <dbReference type="RuleBase" id="RU003662"/>
    </source>
</evidence>
<dbReference type="FunCoup" id="H1XT74">
    <property type="interactions" value="536"/>
</dbReference>
<protein>
    <recommendedName>
        <fullName evidence="9">Tryptophan synthase alpha chain</fullName>
        <ecNumber evidence="9">4.2.1.20</ecNumber>
    </recommendedName>
</protein>
<sequence>MSKRLRELIERNTKSGKKMLSLYVMAGFPDIDSTSDIVLACEQAGVDFIELGMPFSDPIADGPVIQKAADRALRQGVNLHTIFEIVKKIRTQSQIPIILMGYLNPVFQFGLKNFFAECARIGVDGLILPDWPVEESEPYLSLLESYDLDLIYLIAPNTRMERIRYIDRLSRAFIYCTAYTGVTGRNNRPLPQMEKFLGDLKTSLRHPFFIGFGVKSAQDFNFYNRYSAGVIIGSAFIRLLDSCERRSLKKEISRFVTQIRGN</sequence>
<reference evidence="12 13" key="1">
    <citation type="submission" date="2011-09" db="EMBL/GenBank/DDBJ databases">
        <title>The permanent draft genome of Caldithrix abyssi DSM 13497.</title>
        <authorList>
            <consortium name="US DOE Joint Genome Institute (JGI-PGF)"/>
            <person name="Lucas S."/>
            <person name="Han J."/>
            <person name="Lapidus A."/>
            <person name="Bruce D."/>
            <person name="Goodwin L."/>
            <person name="Pitluck S."/>
            <person name="Peters L."/>
            <person name="Kyrpides N."/>
            <person name="Mavromatis K."/>
            <person name="Ivanova N."/>
            <person name="Mikhailova N."/>
            <person name="Chertkov O."/>
            <person name="Detter J.C."/>
            <person name="Tapia R."/>
            <person name="Han C."/>
            <person name="Land M."/>
            <person name="Hauser L."/>
            <person name="Markowitz V."/>
            <person name="Cheng J.-F."/>
            <person name="Hugenholtz P."/>
            <person name="Woyke T."/>
            <person name="Wu D."/>
            <person name="Spring S."/>
            <person name="Brambilla E."/>
            <person name="Klenk H.-P."/>
            <person name="Eisen J.A."/>
        </authorList>
    </citation>
    <scope>NUCLEOTIDE SEQUENCE [LARGE SCALE GENOMIC DNA]</scope>
    <source>
        <strain evidence="12 13">DSM 13497</strain>
    </source>
</reference>
<dbReference type="Gene3D" id="3.20.20.70">
    <property type="entry name" value="Aldolase class I"/>
    <property type="match status" value="1"/>
</dbReference>
<dbReference type="SUPFAM" id="SSF51366">
    <property type="entry name" value="Ribulose-phoshate binding barrel"/>
    <property type="match status" value="1"/>
</dbReference>
<dbReference type="AlphaFoldDB" id="H1XT74"/>
<feature type="active site" description="Proton acceptor" evidence="9">
    <location>
        <position position="50"/>
    </location>
</feature>
<dbReference type="EC" id="4.2.1.20" evidence="9"/>
<feature type="active site" description="Proton acceptor" evidence="9">
    <location>
        <position position="61"/>
    </location>
</feature>
<evidence type="ECO:0000256" key="7">
    <source>
        <dbReference type="ARBA" id="ARBA00023239"/>
    </source>
</evidence>
<dbReference type="PaxDb" id="880073-Calab_3035"/>
<gene>
    <name evidence="9 11" type="primary">trpA</name>
    <name evidence="11" type="ORF">Cabys_1904</name>
    <name evidence="12" type="ORF">Calab_3035</name>
</gene>
<dbReference type="KEGG" id="caby:Cabys_1904"/>
<dbReference type="EMBL" id="CP018099">
    <property type="protein sequence ID" value="APF18653.1"/>
    <property type="molecule type" value="Genomic_DNA"/>
</dbReference>
<dbReference type="PANTHER" id="PTHR43406">
    <property type="entry name" value="TRYPTOPHAN SYNTHASE, ALPHA CHAIN"/>
    <property type="match status" value="1"/>
</dbReference>
<evidence type="ECO:0000313" key="11">
    <source>
        <dbReference type="EMBL" id="APF18653.1"/>
    </source>
</evidence>
<keyword evidence="6 9" id="KW-0057">Aromatic amino acid biosynthesis</keyword>
<dbReference type="eggNOG" id="COG0159">
    <property type="taxonomic scope" value="Bacteria"/>
</dbReference>
<keyword evidence="13" id="KW-1185">Reference proteome</keyword>
<dbReference type="CDD" id="cd04724">
    <property type="entry name" value="Tryptophan_synthase_alpha"/>
    <property type="match status" value="1"/>
</dbReference>
<evidence type="ECO:0000313" key="13">
    <source>
        <dbReference type="Proteomes" id="UP000004671"/>
    </source>
</evidence>
<dbReference type="RefSeq" id="WP_006929997.1">
    <property type="nucleotide sequence ID" value="NZ_CM001402.1"/>
</dbReference>
<keyword evidence="5 9" id="KW-0822">Tryptophan biosynthesis</keyword>
<dbReference type="InterPro" id="IPR013785">
    <property type="entry name" value="Aldolase_TIM"/>
</dbReference>
<dbReference type="Pfam" id="PF00290">
    <property type="entry name" value="Trp_syntA"/>
    <property type="match status" value="1"/>
</dbReference>
<dbReference type="Proteomes" id="UP000004671">
    <property type="component" value="Chromosome"/>
</dbReference>
<evidence type="ECO:0000256" key="4">
    <source>
        <dbReference type="ARBA" id="ARBA00022605"/>
    </source>
</evidence>
<proteinExistence type="inferred from homology"/>